<dbReference type="GeneTree" id="ENSGT00390000014618"/>
<keyword evidence="7" id="KW-1185">Reference proteome</keyword>
<dbReference type="VEuPathDB" id="HostDB:ENSMUSG00000085795"/>
<dbReference type="UCSC" id="uc012gbp.1">
    <property type="organism name" value="mouse"/>
</dbReference>
<evidence type="ECO:0000256" key="3">
    <source>
        <dbReference type="ARBA" id="ARBA00022833"/>
    </source>
</evidence>
<keyword evidence="2" id="KW-0863">Zinc-finger</keyword>
<keyword evidence="1" id="KW-0479">Metal-binding</keyword>
<reference evidence="5 7" key="1">
    <citation type="journal article" date="2009" name="PLoS Biol.">
        <title>Lineage-specific biology revealed by a finished genome assembly of the mouse.</title>
        <authorList>
            <consortium name="Mouse Genome Sequencing Consortium"/>
            <person name="Church D.M."/>
            <person name="Goodstadt L."/>
            <person name="Hillier L.W."/>
            <person name="Zody M.C."/>
            <person name="Goldstein S."/>
            <person name="She X."/>
            <person name="Bult C.J."/>
            <person name="Agarwala R."/>
            <person name="Cherry J.L."/>
            <person name="DiCuccio M."/>
            <person name="Hlavina W."/>
            <person name="Kapustin Y."/>
            <person name="Meric P."/>
            <person name="Maglott D."/>
            <person name="Birtle Z."/>
            <person name="Marques A.C."/>
            <person name="Graves T."/>
            <person name="Zhou S."/>
            <person name="Teague B."/>
            <person name="Potamousis K."/>
            <person name="Churas C."/>
            <person name="Place M."/>
            <person name="Herschleb J."/>
            <person name="Runnheim R."/>
            <person name="Forrest D."/>
            <person name="Amos-Landgraf J."/>
            <person name="Schwartz D.C."/>
            <person name="Cheng Z."/>
            <person name="Lindblad-Toh K."/>
            <person name="Eichler E.E."/>
            <person name="Ponting C.P."/>
        </authorList>
    </citation>
    <scope>NUCLEOTIDE SEQUENCE [LARGE SCALE GENOMIC DNA]</scope>
    <source>
        <strain evidence="5 7">C57BL/6J</strain>
    </source>
</reference>
<sequence>MSDSPAGSNPRTPESSGSGGGSSSGGGGGKRPAVPAVVSLLPPADPLRQANRLPIRVLKMLSAHTGHLLHPEYLQPLSSTPVSPIEMGKLSGKGRITIRITEKSPLTGRAVVEPFLLRASAHVTLGD</sequence>
<proteinExistence type="predicted"/>
<dbReference type="InterPro" id="IPR051520">
    <property type="entry name" value="Elbow/Noc_ZnFinger"/>
</dbReference>
<evidence type="ECO:0000313" key="7">
    <source>
        <dbReference type="Proteomes" id="UP000000589"/>
    </source>
</evidence>
<dbReference type="MGI" id="MGI:2662729">
    <property type="gene designation" value="Zfp703"/>
</dbReference>
<feature type="compositionally biased region" description="Polar residues" evidence="4">
    <location>
        <begin position="1"/>
        <end position="14"/>
    </location>
</feature>
<dbReference type="Proteomes" id="UP000000589">
    <property type="component" value="Chromosome 8"/>
</dbReference>
<evidence type="ECO:0000256" key="4">
    <source>
        <dbReference type="SAM" id="MobiDB-lite"/>
    </source>
</evidence>
<feature type="region of interest" description="Disordered" evidence="4">
    <location>
        <begin position="1"/>
        <end position="36"/>
    </location>
</feature>
<name>E9PXD8_MOUSE</name>
<dbReference type="RefSeq" id="NP_001103978.1">
    <property type="nucleotide sequence ID" value="NM_001110508.1"/>
</dbReference>
<evidence type="ECO:0000256" key="1">
    <source>
        <dbReference type="ARBA" id="ARBA00022723"/>
    </source>
</evidence>
<protein>
    <submittedName>
        <fullName evidence="5">Zinc finger protein 703</fullName>
    </submittedName>
</protein>
<gene>
    <name evidence="5 6" type="primary">Zfp703</name>
</gene>
<dbReference type="Ensembl" id="ENSMUST00000127097.9">
    <property type="protein sequence ID" value="ENSMUSP00000132801.2"/>
    <property type="gene ID" value="ENSMUSG00000085795.9"/>
</dbReference>
<organism evidence="5 7">
    <name type="scientific">Mus musculus</name>
    <name type="common">Mouse</name>
    <dbReference type="NCBI Taxonomy" id="10090"/>
    <lineage>
        <taxon>Eukaryota</taxon>
        <taxon>Metazoa</taxon>
        <taxon>Chordata</taxon>
        <taxon>Craniata</taxon>
        <taxon>Vertebrata</taxon>
        <taxon>Euteleostomi</taxon>
        <taxon>Mammalia</taxon>
        <taxon>Eutheria</taxon>
        <taxon>Euarchontoglires</taxon>
        <taxon>Glires</taxon>
        <taxon>Rodentia</taxon>
        <taxon>Myomorpha</taxon>
        <taxon>Muroidea</taxon>
        <taxon>Muridae</taxon>
        <taxon>Murinae</taxon>
        <taxon>Mus</taxon>
        <taxon>Mus</taxon>
    </lineage>
</organism>
<dbReference type="GO" id="GO:0008270">
    <property type="term" value="F:zinc ion binding"/>
    <property type="evidence" value="ECO:0007669"/>
    <property type="project" value="UniProtKB-KW"/>
</dbReference>
<reference evidence="5" key="3">
    <citation type="submission" date="2025-08" db="UniProtKB">
        <authorList>
            <consortium name="Ensembl"/>
        </authorList>
    </citation>
    <scope>IDENTIFICATION</scope>
    <source>
        <strain evidence="5">C57BL/6J</strain>
    </source>
</reference>
<dbReference type="ExpressionAtlas" id="E9PXD8">
    <property type="expression patterns" value="baseline and differential"/>
</dbReference>
<dbReference type="HOGENOM" id="CLU_1969819_0_0_1"/>
<evidence type="ECO:0000313" key="6">
    <source>
        <dbReference type="MGI" id="MGI:2662729"/>
    </source>
</evidence>
<evidence type="ECO:0000256" key="2">
    <source>
        <dbReference type="ARBA" id="ARBA00022771"/>
    </source>
</evidence>
<dbReference type="OrthoDB" id="10054079at2759"/>
<dbReference type="AGR" id="MGI:2662729"/>
<dbReference type="PANTHER" id="PTHR12522">
    <property type="entry name" value="ZINC-FINGER PROTEIN NOLZ1-RELATED"/>
    <property type="match status" value="1"/>
</dbReference>
<dbReference type="CTD" id="353310"/>
<dbReference type="AlphaFoldDB" id="E9PXD8"/>
<reference evidence="5" key="4">
    <citation type="submission" date="2025-09" db="UniProtKB">
        <authorList>
            <consortium name="Ensembl"/>
        </authorList>
    </citation>
    <scope>IDENTIFICATION</scope>
    <source>
        <strain evidence="5">C57BL/6J</strain>
    </source>
</reference>
<feature type="compositionally biased region" description="Gly residues" evidence="4">
    <location>
        <begin position="17"/>
        <end position="30"/>
    </location>
</feature>
<accession>E9PXD8</accession>
<dbReference type="BioGRID-ORCS" id="353310">
    <property type="hits" value="3 hits in 80 CRISPR screens"/>
</dbReference>
<dbReference type="GeneID" id="353310"/>
<keyword evidence="3" id="KW-0862">Zinc</keyword>
<dbReference type="PANTHER" id="PTHR12522:SF2">
    <property type="entry name" value="ZINC FINGER PROTEIN 703"/>
    <property type="match status" value="1"/>
</dbReference>
<dbReference type="Antibodypedia" id="10770">
    <property type="antibodies" value="295 antibodies from 31 providers"/>
</dbReference>
<dbReference type="Bgee" id="ENSMUSG00000085795">
    <property type="expression patterns" value="Expressed in prostate gland ventral lobe and 258 other cell types or tissues"/>
</dbReference>
<reference evidence="5 7" key="2">
    <citation type="journal article" date="2011" name="PLoS Biol.">
        <title>Modernizing reference genome assemblies.</title>
        <authorList>
            <person name="Church D.M."/>
            <person name="Schneider V.A."/>
            <person name="Graves T."/>
            <person name="Auger K."/>
            <person name="Cunningham F."/>
            <person name="Bouk N."/>
            <person name="Chen H.C."/>
            <person name="Agarwala R."/>
            <person name="McLaren W.M."/>
            <person name="Ritchie G.R."/>
            <person name="Albracht D."/>
            <person name="Kremitzki M."/>
            <person name="Rock S."/>
            <person name="Kotkiewicz H."/>
            <person name="Kremitzki C."/>
            <person name="Wollam A."/>
            <person name="Trani L."/>
            <person name="Fulton L."/>
            <person name="Fulton R."/>
            <person name="Matthews L."/>
            <person name="Whitehead S."/>
            <person name="Chow W."/>
            <person name="Torrance J."/>
            <person name="Dunn M."/>
            <person name="Harden G."/>
            <person name="Threadgold G."/>
            <person name="Wood J."/>
            <person name="Collins J."/>
            <person name="Heath P."/>
            <person name="Griffiths G."/>
            <person name="Pelan S."/>
            <person name="Grafham D."/>
            <person name="Eichler E.E."/>
            <person name="Weinstock G."/>
            <person name="Mardis E.R."/>
            <person name="Wilson R.K."/>
            <person name="Howe K."/>
            <person name="Flicek P."/>
            <person name="Hubbard T."/>
        </authorList>
    </citation>
    <scope>NUCLEOTIDE SEQUENCE [LARGE SCALE GENOMIC DNA]</scope>
    <source>
        <strain evidence="5 7">C57BL/6J</strain>
    </source>
</reference>
<evidence type="ECO:0000313" key="5">
    <source>
        <dbReference type="Ensembl" id="ENSMUSP00000132801.2"/>
    </source>
</evidence>